<sequence length="311" mass="34179">MKRVFTMGLSALLATSALAPVLAQDARDWTQDYQIIRFGILSGENEQDRIMRYTPLEQYLERELGVEVEIFSANNYDGVVQALAANQIEFAFLGSSAYAAAYTETGGGVRPLFVAQSADGSTGYYSIIVTRCDSGLDSLADLEGRVLAFADPDSTSGYAVPYYNLVEREGITPESYFAATPFSGSHEAGVQAVVNGTFDAAATYQDSDINGIPQRMVRKGMIEAGSVCKIWESPEITSGPFTARANLPAGLVEDMTRVMMAFPEAEPESFAAVRGTVAEDENPTIGYMEVDHDRYQWIIDMREWLRQKRRS</sequence>
<comment type="similarity">
    <text evidence="1">Belongs to the phosphate/phosphite/phosphonate binding protein family.</text>
</comment>
<evidence type="ECO:0000256" key="1">
    <source>
        <dbReference type="ARBA" id="ARBA00007162"/>
    </source>
</evidence>
<evidence type="ECO:0000256" key="2">
    <source>
        <dbReference type="ARBA" id="ARBA00022729"/>
    </source>
</evidence>
<dbReference type="NCBIfam" id="TIGR01098">
    <property type="entry name" value="3A0109s03R"/>
    <property type="match status" value="1"/>
</dbReference>
<dbReference type="CDD" id="cd01071">
    <property type="entry name" value="PBP2_PhnD_like"/>
    <property type="match status" value="1"/>
</dbReference>
<dbReference type="SUPFAM" id="SSF53850">
    <property type="entry name" value="Periplasmic binding protein-like II"/>
    <property type="match status" value="1"/>
</dbReference>
<dbReference type="RefSeq" id="WP_377405590.1">
    <property type="nucleotide sequence ID" value="NZ_JBHTFQ010000008.1"/>
</dbReference>
<keyword evidence="5" id="KW-1185">Reference proteome</keyword>
<dbReference type="Pfam" id="PF12974">
    <property type="entry name" value="Phosphonate-bd"/>
    <property type="match status" value="1"/>
</dbReference>
<evidence type="ECO:0000313" key="5">
    <source>
        <dbReference type="Proteomes" id="UP001596516"/>
    </source>
</evidence>
<evidence type="ECO:0000313" key="4">
    <source>
        <dbReference type="EMBL" id="MFC7705559.1"/>
    </source>
</evidence>
<gene>
    <name evidence="4" type="primary">phnD</name>
    <name evidence="4" type="ORF">ACFQXB_15315</name>
</gene>
<dbReference type="Proteomes" id="UP001596516">
    <property type="component" value="Unassembled WGS sequence"/>
</dbReference>
<dbReference type="Gene3D" id="3.40.190.10">
    <property type="entry name" value="Periplasmic binding protein-like II"/>
    <property type="match status" value="2"/>
</dbReference>
<proteinExistence type="inferred from homology"/>
<dbReference type="PANTHER" id="PTHR35841">
    <property type="entry name" value="PHOSPHONATES-BINDING PERIPLASMIC PROTEIN"/>
    <property type="match status" value="1"/>
</dbReference>
<dbReference type="PANTHER" id="PTHR35841:SF1">
    <property type="entry name" value="PHOSPHONATES-BINDING PERIPLASMIC PROTEIN"/>
    <property type="match status" value="1"/>
</dbReference>
<organism evidence="4 5">
    <name type="scientific">Plastorhodobacter daqingensis</name>
    <dbReference type="NCBI Taxonomy" id="1387281"/>
    <lineage>
        <taxon>Bacteria</taxon>
        <taxon>Pseudomonadati</taxon>
        <taxon>Pseudomonadota</taxon>
        <taxon>Alphaproteobacteria</taxon>
        <taxon>Rhodobacterales</taxon>
        <taxon>Paracoccaceae</taxon>
        <taxon>Plastorhodobacter</taxon>
    </lineage>
</organism>
<dbReference type="EMBL" id="JBHTFQ010000008">
    <property type="protein sequence ID" value="MFC7705559.1"/>
    <property type="molecule type" value="Genomic_DNA"/>
</dbReference>
<dbReference type="InterPro" id="IPR005770">
    <property type="entry name" value="PhnD"/>
</dbReference>
<comment type="caution">
    <text evidence="4">The sequence shown here is derived from an EMBL/GenBank/DDBJ whole genome shotgun (WGS) entry which is preliminary data.</text>
</comment>
<feature type="chain" id="PRO_5047226321" evidence="3">
    <location>
        <begin position="20"/>
        <end position="311"/>
    </location>
</feature>
<keyword evidence="2 3" id="KW-0732">Signal</keyword>
<name>A0ABW2ULG3_9RHOB</name>
<protein>
    <submittedName>
        <fullName evidence="4">Phosphate/phosphite/phosphonate ABC transporter substrate-binding protein</fullName>
    </submittedName>
</protein>
<evidence type="ECO:0000256" key="3">
    <source>
        <dbReference type="SAM" id="SignalP"/>
    </source>
</evidence>
<reference evidence="5" key="1">
    <citation type="journal article" date="2019" name="Int. J. Syst. Evol. Microbiol.">
        <title>The Global Catalogue of Microorganisms (GCM) 10K type strain sequencing project: providing services to taxonomists for standard genome sequencing and annotation.</title>
        <authorList>
            <consortium name="The Broad Institute Genomics Platform"/>
            <consortium name="The Broad Institute Genome Sequencing Center for Infectious Disease"/>
            <person name="Wu L."/>
            <person name="Ma J."/>
        </authorList>
    </citation>
    <scope>NUCLEOTIDE SEQUENCE [LARGE SCALE GENOMIC DNA]</scope>
    <source>
        <strain evidence="5">CGMCC 1.12750</strain>
    </source>
</reference>
<feature type="signal peptide" evidence="3">
    <location>
        <begin position="1"/>
        <end position="19"/>
    </location>
</feature>
<accession>A0ABW2ULG3</accession>